<evidence type="ECO:0000256" key="1">
    <source>
        <dbReference type="SAM" id="MobiDB-lite"/>
    </source>
</evidence>
<name>A0AAD9CZE9_PAPLA</name>
<comment type="caution">
    <text evidence="2">The sequence shown here is derived from an EMBL/GenBank/DDBJ whole genome shotgun (WGS) entry which is preliminary data.</text>
</comment>
<feature type="compositionally biased region" description="Polar residues" evidence="1">
    <location>
        <begin position="130"/>
        <end position="147"/>
    </location>
</feature>
<evidence type="ECO:0000313" key="2">
    <source>
        <dbReference type="EMBL" id="KAK1923238.1"/>
    </source>
</evidence>
<organism evidence="2 3">
    <name type="scientific">Papiliotrema laurentii</name>
    <name type="common">Cryptococcus laurentii</name>
    <dbReference type="NCBI Taxonomy" id="5418"/>
    <lineage>
        <taxon>Eukaryota</taxon>
        <taxon>Fungi</taxon>
        <taxon>Dikarya</taxon>
        <taxon>Basidiomycota</taxon>
        <taxon>Agaricomycotina</taxon>
        <taxon>Tremellomycetes</taxon>
        <taxon>Tremellales</taxon>
        <taxon>Rhynchogastremaceae</taxon>
        <taxon>Papiliotrema</taxon>
    </lineage>
</organism>
<dbReference type="AlphaFoldDB" id="A0AAD9CZE9"/>
<accession>A0AAD9CZE9</accession>
<gene>
    <name evidence="2" type="ORF">DB88DRAFT_541404</name>
</gene>
<sequence>MTSVLHSTFDPPRPQSHQGIHSSPAASPHSPRPASQASLHLAPAANGGYSPLIDQGSPHPFTAFPQAHSQPFKPFPSNTISLPSPHTAFNGGQFPNSAPPIPLYQGSTPLFDVRTSQPMIRTVAHAHPMQSASEATASSRYSASPHLTSHEAPPTAGFPSFNFSDVEERHVNPAIFNSYSMSRSTSGASDPPDYNNPRLLTPNYEGSMNSHEAELRKVSDTLGRLPSSRYYTHNVSPHLDMASPHLTASGFAPHPQPNMGLYANPSRAWGNDFATSAERGKLDVFGYNSETDYERERAQQILNNKKLLEEVGLGEEGQYMRSRNVSSSGNERTRRGPVTPVKRRVSSGTPVRASPRIASQYRNVSYANLDDGQIEEESEEEYQSEQEGEDDGDEDEFRLPKRAKGMRRGIGGRKASRTNKHSRRGELSLYGLLQVYPEIPHLFPLFYYTLNNDLTINSESVPLIGSVPSTVTPIEKAEMLRGFFHRSRRVLAQLDAFTARCDRKYDGPEARFPELDHHTRIAIRDIRRKVVERCENYKYTRRDILDKNVGKNKWQPIEQGMIEWRVGMTQNDPAGDLAHVTLTLPTPPPGHYPQHRAPAAYPGRQVKPLPSRRSSAMPSSSRSFSVTMGEPDGFTPTAAPMMNYSYDSAPPMYGEDQVAMTVTMPLSSNSMGATTGTSPLTALTHATPMDTALISGHWENKNLKRDRSSEDEASDHEELHTQTLW</sequence>
<feature type="region of interest" description="Disordered" evidence="1">
    <location>
        <begin position="126"/>
        <end position="161"/>
    </location>
</feature>
<keyword evidence="3" id="KW-1185">Reference proteome</keyword>
<feature type="compositionally biased region" description="Acidic residues" evidence="1">
    <location>
        <begin position="372"/>
        <end position="396"/>
    </location>
</feature>
<feature type="compositionally biased region" description="Low complexity" evidence="1">
    <location>
        <begin position="608"/>
        <end position="625"/>
    </location>
</feature>
<feature type="compositionally biased region" description="Low complexity" evidence="1">
    <location>
        <begin position="22"/>
        <end position="38"/>
    </location>
</feature>
<feature type="region of interest" description="Disordered" evidence="1">
    <location>
        <begin position="318"/>
        <end position="421"/>
    </location>
</feature>
<dbReference type="Proteomes" id="UP001182556">
    <property type="component" value="Unassembled WGS sequence"/>
</dbReference>
<feature type="compositionally biased region" description="Basic residues" evidence="1">
    <location>
        <begin position="400"/>
        <end position="421"/>
    </location>
</feature>
<feature type="region of interest" description="Disordered" evidence="1">
    <location>
        <begin position="1"/>
        <end position="90"/>
    </location>
</feature>
<dbReference type="EMBL" id="JAODAN010000007">
    <property type="protein sequence ID" value="KAK1923238.1"/>
    <property type="molecule type" value="Genomic_DNA"/>
</dbReference>
<feature type="region of interest" description="Disordered" evidence="1">
    <location>
        <begin position="606"/>
        <end position="629"/>
    </location>
</feature>
<evidence type="ECO:0000313" key="3">
    <source>
        <dbReference type="Proteomes" id="UP001182556"/>
    </source>
</evidence>
<protein>
    <submittedName>
        <fullName evidence="2">Uncharacterized protein</fullName>
    </submittedName>
</protein>
<reference evidence="2" key="1">
    <citation type="submission" date="2023-02" db="EMBL/GenBank/DDBJ databases">
        <title>Identification and recombinant expression of a fungal hydrolase from Papiliotrema laurentii that hydrolyzes apple cutin and clears colloidal polyester polyurethane.</title>
        <authorList>
            <consortium name="DOE Joint Genome Institute"/>
            <person name="Roman V.A."/>
            <person name="Bojanowski C."/>
            <person name="Crable B.R."/>
            <person name="Wagner D.N."/>
            <person name="Hung C.S."/>
            <person name="Nadeau L.J."/>
            <person name="Schratz L."/>
            <person name="Haridas S."/>
            <person name="Pangilinan J."/>
            <person name="Lipzen A."/>
            <person name="Na H."/>
            <person name="Yan M."/>
            <person name="Ng V."/>
            <person name="Grigoriev I.V."/>
            <person name="Spatafora J.W."/>
            <person name="Barlow D."/>
            <person name="Biffinger J."/>
            <person name="Kelley-Loughnane N."/>
            <person name="Varaljay V.A."/>
            <person name="Crookes-Goodson W.J."/>
        </authorList>
    </citation>
    <scope>NUCLEOTIDE SEQUENCE</scope>
    <source>
        <strain evidence="2">5307AH</strain>
    </source>
</reference>
<proteinExistence type="predicted"/>
<feature type="compositionally biased region" description="Polar residues" evidence="1">
    <location>
        <begin position="321"/>
        <end position="330"/>
    </location>
</feature>
<feature type="region of interest" description="Disordered" evidence="1">
    <location>
        <begin position="703"/>
        <end position="725"/>
    </location>
</feature>